<dbReference type="STRING" id="755172.HMPREF1863_01080"/>
<evidence type="ECO:0000259" key="2">
    <source>
        <dbReference type="Pfam" id="PF10080"/>
    </source>
</evidence>
<gene>
    <name evidence="3" type="ORF">HMPREF1863_01080</name>
</gene>
<feature type="transmembrane region" description="Helical" evidence="1">
    <location>
        <begin position="49"/>
        <end position="67"/>
    </location>
</feature>
<sequence length="427" mass="48826">MFPLYAFMGGEIMLKIFIKVMEAGIAFSLMISLILAYYTTKESKYKKHVIIISLVLGVIAAIVSIIIRNIPNFINRTELNFWSMVPIVISVFLILIFMIFEDKINAKIYDNFISSSVVVYLVGICFYYLPYVFNQSNKFVYYGESAVSTIVLFRILGFVFGIIMMILSGLAIYKSSVKLEGKNLKVVVFFSLICSGISQFNIIIQRFYSKGIIPRNVNFFRVIAFIANHENVFLYATMLIMIAIPVILYKQNIKVNEDYSNRAQLRKIKYRMKNKRHWATFFLVVLFINTFSLTVGKAYANKEQALSPPEDYQTENGMIVIPLSSLEDMHLHRYLYKAEDGVQMRFFCIKKAEGSYGVVLDACEICGPSGYFEKGDDVICKLCDVVMNRGTIGFKGGCNPIPFPYIVHDKKIKIAPKDLEALSYVFK</sequence>
<dbReference type="PATRIC" id="fig|755172.3.peg.1038"/>
<feature type="domain" description="Membrane iron-sulfur containing protein FtrD-like" evidence="2">
    <location>
        <begin position="326"/>
        <end position="426"/>
    </location>
</feature>
<dbReference type="InterPro" id="IPR018758">
    <property type="entry name" value="FtrD-like"/>
</dbReference>
<comment type="caution">
    <text evidence="3">The sequence shown here is derived from an EMBL/GenBank/DDBJ whole genome shotgun (WGS) entry which is preliminary data.</text>
</comment>
<protein>
    <recommendedName>
        <fullName evidence="2">Membrane iron-sulfur containing protein FtrD-like domain-containing protein</fullName>
    </recommendedName>
</protein>
<dbReference type="AlphaFoldDB" id="A0A134AFC7"/>
<feature type="transmembrane region" description="Helical" evidence="1">
    <location>
        <begin position="232"/>
        <end position="249"/>
    </location>
</feature>
<evidence type="ECO:0000313" key="4">
    <source>
        <dbReference type="Proteomes" id="UP000070442"/>
    </source>
</evidence>
<feature type="transmembrane region" description="Helical" evidence="1">
    <location>
        <begin position="79"/>
        <end position="100"/>
    </location>
</feature>
<feature type="transmembrane region" description="Helical" evidence="1">
    <location>
        <begin position="184"/>
        <end position="204"/>
    </location>
</feature>
<keyword evidence="1" id="KW-0472">Membrane</keyword>
<name>A0A134AFC7_9FIRM</name>
<organism evidence="3 4">
    <name type="scientific">Aedoeadaptatus coxii</name>
    <dbReference type="NCBI Taxonomy" id="755172"/>
    <lineage>
        <taxon>Bacteria</taxon>
        <taxon>Bacillati</taxon>
        <taxon>Bacillota</taxon>
        <taxon>Tissierellia</taxon>
        <taxon>Tissierellales</taxon>
        <taxon>Peptoniphilaceae</taxon>
        <taxon>Aedoeadaptatus</taxon>
    </lineage>
</organism>
<feature type="transmembrane region" description="Helical" evidence="1">
    <location>
        <begin position="112"/>
        <end position="131"/>
    </location>
</feature>
<proteinExistence type="predicted"/>
<feature type="transmembrane region" description="Helical" evidence="1">
    <location>
        <begin position="278"/>
        <end position="300"/>
    </location>
</feature>
<keyword evidence="1" id="KW-0812">Transmembrane</keyword>
<dbReference type="Pfam" id="PF10080">
    <property type="entry name" value="FtrD-like"/>
    <property type="match status" value="1"/>
</dbReference>
<keyword evidence="1" id="KW-1133">Transmembrane helix</keyword>
<accession>A0A134AFC7</accession>
<dbReference type="EMBL" id="LSDG01000030">
    <property type="protein sequence ID" value="KXB66374.1"/>
    <property type="molecule type" value="Genomic_DNA"/>
</dbReference>
<reference evidence="4" key="1">
    <citation type="submission" date="2016-01" db="EMBL/GenBank/DDBJ databases">
        <authorList>
            <person name="Mitreva M."/>
            <person name="Pepin K.H."/>
            <person name="Mihindukulasuriya K.A."/>
            <person name="Fulton R."/>
            <person name="Fronick C."/>
            <person name="O'Laughlin M."/>
            <person name="Miner T."/>
            <person name="Herter B."/>
            <person name="Rosa B.A."/>
            <person name="Cordes M."/>
            <person name="Tomlinson C."/>
            <person name="Wollam A."/>
            <person name="Palsikar V.B."/>
            <person name="Mardis E.R."/>
            <person name="Wilson R.K."/>
        </authorList>
    </citation>
    <scope>NUCLEOTIDE SEQUENCE [LARGE SCALE GENOMIC DNA]</scope>
    <source>
        <strain evidence="4">DNF00729</strain>
    </source>
</reference>
<keyword evidence="4" id="KW-1185">Reference proteome</keyword>
<evidence type="ECO:0000256" key="1">
    <source>
        <dbReference type="SAM" id="Phobius"/>
    </source>
</evidence>
<feature type="transmembrane region" description="Helical" evidence="1">
    <location>
        <begin position="12"/>
        <end position="37"/>
    </location>
</feature>
<dbReference type="Proteomes" id="UP000070442">
    <property type="component" value="Unassembled WGS sequence"/>
</dbReference>
<evidence type="ECO:0000313" key="3">
    <source>
        <dbReference type="EMBL" id="KXB66374.1"/>
    </source>
</evidence>
<feature type="transmembrane region" description="Helical" evidence="1">
    <location>
        <begin position="151"/>
        <end position="172"/>
    </location>
</feature>